<dbReference type="KEGG" id="bmic:BMR1_02g00380"/>
<accession>A0A1R4A9W5</accession>
<reference evidence="2 3" key="2">
    <citation type="journal article" date="2013" name="PLoS ONE">
        <title>Whole genome mapping and re-organization of the nuclear and mitochondrial genomes of Babesia microti isolates.</title>
        <authorList>
            <person name="Cornillot E."/>
            <person name="Dassouli A."/>
            <person name="Garg A."/>
            <person name="Pachikara N."/>
            <person name="Randazzo S."/>
            <person name="Depoix D."/>
            <person name="Carcy B."/>
            <person name="Delbecq S."/>
            <person name="Frutos R."/>
            <person name="Silva J.C."/>
            <person name="Sutton R."/>
            <person name="Krause P.J."/>
            <person name="Mamoun C.B."/>
        </authorList>
    </citation>
    <scope>NUCLEOTIDE SEQUENCE [LARGE SCALE GENOMIC DNA]</scope>
    <source>
        <strain evidence="2 3">RI</strain>
    </source>
</reference>
<sequence length="263" mass="29857">MSFLGGNKMYRNNWNNLCKWKVIGQKFEDLFTIEMPLYNVDRPGAIISTICGAIIGILCSLIVNCTLVEISLSPFFAMYFGSLLIIVGFIIIWRLNSIVSHEALRRRTHLRLFALSIILSGLLCFILERNWFTDLPLLLKTIVYTIIGISVSFALTFSIVDIVNYFIGLLESTIAKPLVESKSQVYLVLFTSIVMGAIFGFIFGLMDVEDELIYHMQLTLLKEEHYCYPIGAMLGGIAGFGNEYLRQQELFLFHNGSSFDEQI</sequence>
<feature type="transmembrane region" description="Helical" evidence="1">
    <location>
        <begin position="75"/>
        <end position="96"/>
    </location>
</feature>
<dbReference type="VEuPathDB" id="PiroplasmaDB:BMR1_02g00380"/>
<evidence type="ECO:0000313" key="3">
    <source>
        <dbReference type="Proteomes" id="UP000002899"/>
    </source>
</evidence>
<proteinExistence type="predicted"/>
<feature type="transmembrane region" description="Helical" evidence="1">
    <location>
        <begin position="141"/>
        <end position="164"/>
    </location>
</feature>
<feature type="transmembrane region" description="Helical" evidence="1">
    <location>
        <begin position="108"/>
        <end position="129"/>
    </location>
</feature>
<protein>
    <submittedName>
        <fullName evidence="2">Uncharacterized protein</fullName>
    </submittedName>
</protein>
<dbReference type="Proteomes" id="UP000002899">
    <property type="component" value="Chromosome II"/>
</dbReference>
<evidence type="ECO:0000256" key="1">
    <source>
        <dbReference type="SAM" id="Phobius"/>
    </source>
</evidence>
<keyword evidence="1" id="KW-0812">Transmembrane</keyword>
<feature type="transmembrane region" description="Helical" evidence="1">
    <location>
        <begin position="185"/>
        <end position="206"/>
    </location>
</feature>
<keyword evidence="3" id="KW-1185">Reference proteome</keyword>
<feature type="transmembrane region" description="Helical" evidence="1">
    <location>
        <begin position="45"/>
        <end position="63"/>
    </location>
</feature>
<reference evidence="2 3" key="3">
    <citation type="journal article" date="2016" name="Sci. Rep.">
        <title>Genome-wide diversity and gene expression profiling of Babesia microti isolates identify polymorphic genes that mediate host-pathogen interactions.</title>
        <authorList>
            <person name="Silva J.C."/>
            <person name="Cornillot E."/>
            <person name="McCracken C."/>
            <person name="Usmani-Brown S."/>
            <person name="Dwivedi A."/>
            <person name="Ifeonu O.O."/>
            <person name="Crabtree J."/>
            <person name="Gotia H.T."/>
            <person name="Virji A.Z."/>
            <person name="Reynes C."/>
            <person name="Colinge J."/>
            <person name="Kumar V."/>
            <person name="Lawres L."/>
            <person name="Pazzi J.E."/>
            <person name="Pablo J.V."/>
            <person name="Hung C."/>
            <person name="Brancato J."/>
            <person name="Kumari P."/>
            <person name="Orvis J."/>
            <person name="Tretina K."/>
            <person name="Chibucos M."/>
            <person name="Ott S."/>
            <person name="Sadzewicz L."/>
            <person name="Sengamalay N."/>
            <person name="Shetty A.C."/>
            <person name="Su Q."/>
            <person name="Tallon L."/>
            <person name="Fraser C.M."/>
            <person name="Frutos R."/>
            <person name="Molina D.M."/>
            <person name="Krause P.J."/>
            <person name="Ben Mamoun C."/>
        </authorList>
    </citation>
    <scope>NUCLEOTIDE SEQUENCE [LARGE SCALE GENOMIC DNA]</scope>
    <source>
        <strain evidence="2 3">RI</strain>
    </source>
</reference>
<dbReference type="EMBL" id="FO082872">
    <property type="protein sequence ID" value="SJK85798.1"/>
    <property type="molecule type" value="Genomic_DNA"/>
</dbReference>
<evidence type="ECO:0000313" key="2">
    <source>
        <dbReference type="EMBL" id="SJK85798.1"/>
    </source>
</evidence>
<dbReference type="RefSeq" id="XP_021338020.1">
    <property type="nucleotide sequence ID" value="XM_021483054.1"/>
</dbReference>
<dbReference type="GeneID" id="24423866"/>
<dbReference type="AlphaFoldDB" id="A0A1R4A9W5"/>
<reference evidence="2 3" key="1">
    <citation type="journal article" date="2012" name="Nucleic Acids Res.">
        <title>Sequencing of the smallest Apicomplexan genome from the human pathogen Babesia microti.</title>
        <authorList>
            <person name="Cornillot E."/>
            <person name="Hadj-Kaddour K."/>
            <person name="Dassouli A."/>
            <person name="Noel B."/>
            <person name="Ranwez V."/>
            <person name="Vacherie B."/>
            <person name="Augagneur Y."/>
            <person name="Bres V."/>
            <person name="Duclos A."/>
            <person name="Randazzo S."/>
            <person name="Carcy B."/>
            <person name="Debierre-Grockiego F."/>
            <person name="Delbecq S."/>
            <person name="Moubri-Menage K."/>
            <person name="Shams-Eldin H."/>
            <person name="Usmani-Brown S."/>
            <person name="Bringaud F."/>
            <person name="Wincker P."/>
            <person name="Vivares C.P."/>
            <person name="Schwarz R.T."/>
            <person name="Schetters T.P."/>
            <person name="Krause P.J."/>
            <person name="Gorenflot A."/>
            <person name="Berry V."/>
            <person name="Barbe V."/>
            <person name="Ben Mamoun C."/>
        </authorList>
    </citation>
    <scope>NUCLEOTIDE SEQUENCE [LARGE SCALE GENOMIC DNA]</scope>
    <source>
        <strain evidence="2 3">RI</strain>
    </source>
</reference>
<gene>
    <name evidence="2" type="ORF">BMR1_02g00380</name>
</gene>
<keyword evidence="1" id="KW-0472">Membrane</keyword>
<name>A0A1R4A9W5_BABMR</name>
<feature type="transmembrane region" description="Helical" evidence="1">
    <location>
        <begin position="226"/>
        <end position="245"/>
    </location>
</feature>
<keyword evidence="1" id="KW-1133">Transmembrane helix</keyword>
<organism evidence="2 3">
    <name type="scientific">Babesia microti (strain RI)</name>
    <dbReference type="NCBI Taxonomy" id="1133968"/>
    <lineage>
        <taxon>Eukaryota</taxon>
        <taxon>Sar</taxon>
        <taxon>Alveolata</taxon>
        <taxon>Apicomplexa</taxon>
        <taxon>Aconoidasida</taxon>
        <taxon>Piroplasmida</taxon>
        <taxon>Babesiidae</taxon>
        <taxon>Babesia</taxon>
    </lineage>
</organism>
<dbReference type="OrthoDB" id="443651at2759"/>